<keyword evidence="2" id="KW-1185">Reference proteome</keyword>
<dbReference type="CDD" id="cd00093">
    <property type="entry name" value="HTH_XRE"/>
    <property type="match status" value="1"/>
</dbReference>
<organism evidence="1 2">
    <name type="scientific">Algoriphagus oliviformis</name>
    <dbReference type="NCBI Taxonomy" id="2811231"/>
    <lineage>
        <taxon>Bacteria</taxon>
        <taxon>Pseudomonadati</taxon>
        <taxon>Bacteroidota</taxon>
        <taxon>Cytophagia</taxon>
        <taxon>Cytophagales</taxon>
        <taxon>Cyclobacteriaceae</taxon>
        <taxon>Algoriphagus</taxon>
    </lineage>
</organism>
<name>A0ABS3C098_9BACT</name>
<dbReference type="Proteomes" id="UP000664317">
    <property type="component" value="Unassembled WGS sequence"/>
</dbReference>
<accession>A0ABS3C098</accession>
<reference evidence="1 2" key="1">
    <citation type="submission" date="2021-03" db="EMBL/GenBank/DDBJ databases">
        <title>novel species isolated from a fishpond in China.</title>
        <authorList>
            <person name="Lu H."/>
            <person name="Cai Z."/>
        </authorList>
    </citation>
    <scope>NUCLEOTIDE SEQUENCE [LARGE SCALE GENOMIC DNA]</scope>
    <source>
        <strain evidence="1 2">H41</strain>
    </source>
</reference>
<dbReference type="RefSeq" id="WP_206577331.1">
    <property type="nucleotide sequence ID" value="NZ_JAFKCT010000002.1"/>
</dbReference>
<dbReference type="EMBL" id="JAFKCT010000002">
    <property type="protein sequence ID" value="MBN7810547.1"/>
    <property type="molecule type" value="Genomic_DNA"/>
</dbReference>
<evidence type="ECO:0008006" key="3">
    <source>
        <dbReference type="Google" id="ProtNLM"/>
    </source>
</evidence>
<evidence type="ECO:0000313" key="1">
    <source>
        <dbReference type="EMBL" id="MBN7810547.1"/>
    </source>
</evidence>
<dbReference type="InterPro" id="IPR001387">
    <property type="entry name" value="Cro/C1-type_HTH"/>
</dbReference>
<proteinExistence type="predicted"/>
<comment type="caution">
    <text evidence="1">The sequence shown here is derived from an EMBL/GenBank/DDBJ whole genome shotgun (WGS) entry which is preliminary data.</text>
</comment>
<protein>
    <recommendedName>
        <fullName evidence="3">SatD family (SatD)</fullName>
    </recommendedName>
</protein>
<evidence type="ECO:0000313" key="2">
    <source>
        <dbReference type="Proteomes" id="UP000664317"/>
    </source>
</evidence>
<dbReference type="InterPro" id="IPR036388">
    <property type="entry name" value="WH-like_DNA-bd_sf"/>
</dbReference>
<gene>
    <name evidence="1" type="ORF">J0A68_06245</name>
</gene>
<sequence length="214" mass="24379">MIAVLKGDIVASRKLENQEYWLQPLKELLGSWGSTPENWELVWGDFFQVEIANPEEALHKAFEIKALIKKTKSPDSPKLVGAIDVRMAIGIGEKTYSGQRISESNGSAFIHSGEKFDSLKKENTFLAVKSKWETFDEEINLYLKLAETFLERWTVSSAELAEIVLQNPDITQEEIGRRMGIKQSAVSGRWGRANLDELLKIEQVFRRKIKELLP</sequence>
<dbReference type="Gene3D" id="1.10.10.10">
    <property type="entry name" value="Winged helix-like DNA-binding domain superfamily/Winged helix DNA-binding domain"/>
    <property type="match status" value="1"/>
</dbReference>